<comment type="pathway">
    <text evidence="12">Steroid metabolism; cholesterol degradation.</text>
</comment>
<dbReference type="EC" id="1.1.3.6" evidence="13"/>
<dbReference type="InterPro" id="IPR006076">
    <property type="entry name" value="FAD-dep_OxRdtase"/>
</dbReference>
<dbReference type="Pfam" id="PF00890">
    <property type="entry name" value="FAD_binding_2"/>
    <property type="match status" value="1"/>
</dbReference>
<dbReference type="InterPro" id="IPR007867">
    <property type="entry name" value="GMC_OxRtase_C"/>
</dbReference>
<evidence type="ECO:0000256" key="2">
    <source>
        <dbReference type="ARBA" id="ARBA00010790"/>
    </source>
</evidence>
<keyword evidence="3" id="KW-0153">Cholesterol metabolism</keyword>
<organism evidence="19 20">
    <name type="scientific">Umezawaea tangerina</name>
    <dbReference type="NCBI Taxonomy" id="84725"/>
    <lineage>
        <taxon>Bacteria</taxon>
        <taxon>Bacillati</taxon>
        <taxon>Actinomycetota</taxon>
        <taxon>Actinomycetes</taxon>
        <taxon>Pseudonocardiales</taxon>
        <taxon>Pseudonocardiaceae</taxon>
        <taxon>Umezawaea</taxon>
    </lineage>
</organism>
<evidence type="ECO:0000256" key="5">
    <source>
        <dbReference type="ARBA" id="ARBA00022827"/>
    </source>
</evidence>
<gene>
    <name evidence="19" type="ORF">CLV43_103375</name>
</gene>
<dbReference type="GO" id="GO:0004769">
    <property type="term" value="F:steroid Delta-isomerase activity"/>
    <property type="evidence" value="ECO:0007669"/>
    <property type="project" value="UniProtKB-EC"/>
</dbReference>
<dbReference type="AlphaFoldDB" id="A0A2T0TDC1"/>
<feature type="domain" description="FAD-dependent oxidoreductase 2 FAD-binding" evidence="16">
    <location>
        <begin position="12"/>
        <end position="44"/>
    </location>
</feature>
<dbReference type="RefSeq" id="WP_106187176.1">
    <property type="nucleotide sequence ID" value="NZ_PVTF01000003.1"/>
</dbReference>
<dbReference type="InterPro" id="IPR036188">
    <property type="entry name" value="FAD/NAD-bd_sf"/>
</dbReference>
<keyword evidence="5" id="KW-0274">FAD</keyword>
<proteinExistence type="inferred from homology"/>
<name>A0A2T0TDC1_9PSEU</name>
<dbReference type="InterPro" id="IPR003953">
    <property type="entry name" value="FAD-dep_OxRdtase_2_FAD-bd"/>
</dbReference>
<sequence>MGELASSNVDFDVVVVGSGFGGSVAALRLTEKGYRVAVVEAGRRFADDEFAETSWDLRKYLWAPKLGCFGIQRIHLLRNVMVLAGSGVGGGSLVYANTLYRPLKPFFADRQWAHITDWEAELSPFYDQASRMLGVVTNPTTTPADVVMQQVAGDMGVADSYHPTPVGVYFGEPGVEVADPYFGGAGPARTGCTECGSCMSGCRVGAKNTLVKNYLHLAERGGARVLPLTTVTGLRQTGVTWEVDTERTGAKLRKGRRTITATKVVLAAGTWGTQQLLHRMRAEGVLPELSPRLGELTRTNSESIVGAARQTVDPDRDFTSGVAITSSFHPDETTHIEPCRYGKGSNVMGMLQTLATDGASSTPRVLQFLRQAVRHPRRLLRLLSVRQWSERTLILLVMQSLDNSITTFAKRGLFGRHKLSSRQGHGEPNPTFIPAGHRANELTAKHIGGIAGGTWGELAGIPLTAHFIGGCPIGEDAEHGVIDPYHRVHHYPGLSVVDGAAISANLGVNPSLTITAQAERAFSLWPNKGEADPRPEPGAGYQRVAPVAPTTPAVPASAPGALRLPIVAITRPVRSTPA</sequence>
<dbReference type="SUPFAM" id="SSF51905">
    <property type="entry name" value="FAD/NAD(P)-binding domain"/>
    <property type="match status" value="1"/>
</dbReference>
<dbReference type="Pfam" id="PF01266">
    <property type="entry name" value="DAO"/>
    <property type="match status" value="1"/>
</dbReference>
<comment type="similarity">
    <text evidence="2">Belongs to the GMC oxidoreductase family.</text>
</comment>
<keyword evidence="6" id="KW-0560">Oxidoreductase</keyword>
<keyword evidence="7" id="KW-0443">Lipid metabolism</keyword>
<evidence type="ECO:0000256" key="12">
    <source>
        <dbReference type="ARBA" id="ARBA00049645"/>
    </source>
</evidence>
<evidence type="ECO:0000256" key="9">
    <source>
        <dbReference type="ARBA" id="ARBA00023221"/>
    </source>
</evidence>
<keyword evidence="20" id="KW-1185">Reference proteome</keyword>
<dbReference type="PANTHER" id="PTHR47470">
    <property type="entry name" value="CHOLESTEROL OXIDASE"/>
    <property type="match status" value="1"/>
</dbReference>
<evidence type="ECO:0000256" key="13">
    <source>
        <dbReference type="ARBA" id="ARBA00049723"/>
    </source>
</evidence>
<dbReference type="Gene3D" id="3.50.50.60">
    <property type="entry name" value="FAD/NAD(P)-binding domain"/>
    <property type="match status" value="3"/>
</dbReference>
<evidence type="ECO:0000256" key="4">
    <source>
        <dbReference type="ARBA" id="ARBA00022630"/>
    </source>
</evidence>
<evidence type="ECO:0000256" key="7">
    <source>
        <dbReference type="ARBA" id="ARBA00023098"/>
    </source>
</evidence>
<evidence type="ECO:0000256" key="6">
    <source>
        <dbReference type="ARBA" id="ARBA00023002"/>
    </source>
</evidence>
<feature type="domain" description="Glucose-methanol-choline oxidoreductase C-terminal" evidence="18">
    <location>
        <begin position="464"/>
        <end position="518"/>
    </location>
</feature>
<keyword evidence="9" id="KW-0753">Steroid metabolism</keyword>
<dbReference type="InterPro" id="IPR052542">
    <property type="entry name" value="Cholesterol_Oxidase"/>
</dbReference>
<dbReference type="EC" id="5.3.3.1" evidence="11"/>
<comment type="caution">
    <text evidence="19">The sequence shown here is derived from an EMBL/GenBank/DDBJ whole genome shotgun (WGS) entry which is preliminary data.</text>
</comment>
<dbReference type="GO" id="GO:0016995">
    <property type="term" value="F:cholesterol oxidase activity"/>
    <property type="evidence" value="ECO:0007669"/>
    <property type="project" value="UniProtKB-EC"/>
</dbReference>
<evidence type="ECO:0000259" key="16">
    <source>
        <dbReference type="Pfam" id="PF00890"/>
    </source>
</evidence>
<evidence type="ECO:0000313" key="20">
    <source>
        <dbReference type="Proteomes" id="UP000239494"/>
    </source>
</evidence>
<evidence type="ECO:0000256" key="3">
    <source>
        <dbReference type="ARBA" id="ARBA00022548"/>
    </source>
</evidence>
<reference evidence="19 20" key="1">
    <citation type="submission" date="2018-03" db="EMBL/GenBank/DDBJ databases">
        <title>Genomic Encyclopedia of Archaeal and Bacterial Type Strains, Phase II (KMG-II): from individual species to whole genera.</title>
        <authorList>
            <person name="Goeker M."/>
        </authorList>
    </citation>
    <scope>NUCLEOTIDE SEQUENCE [LARGE SCALE GENOMIC DNA]</scope>
    <source>
        <strain evidence="19 20">DSM 44720</strain>
    </source>
</reference>
<evidence type="ECO:0000256" key="10">
    <source>
        <dbReference type="ARBA" id="ARBA00023235"/>
    </source>
</evidence>
<feature type="domain" description="FAD dependent oxidoreductase" evidence="17">
    <location>
        <begin position="210"/>
        <end position="373"/>
    </location>
</feature>
<dbReference type="GO" id="GO:0008203">
    <property type="term" value="P:cholesterol metabolic process"/>
    <property type="evidence" value="ECO:0007669"/>
    <property type="project" value="UniProtKB-KW"/>
</dbReference>
<evidence type="ECO:0000259" key="18">
    <source>
        <dbReference type="Pfam" id="PF05199"/>
    </source>
</evidence>
<evidence type="ECO:0000256" key="15">
    <source>
        <dbReference type="ARBA" id="ARBA00049778"/>
    </source>
</evidence>
<accession>A0A2T0TDC1</accession>
<keyword evidence="4" id="KW-0285">Flavoprotein</keyword>
<evidence type="ECO:0000313" key="19">
    <source>
        <dbReference type="EMBL" id="PRY43628.1"/>
    </source>
</evidence>
<evidence type="ECO:0000256" key="11">
    <source>
        <dbReference type="ARBA" id="ARBA00038856"/>
    </source>
</evidence>
<dbReference type="Pfam" id="PF05199">
    <property type="entry name" value="GMC_oxred_C"/>
    <property type="match status" value="1"/>
</dbReference>
<dbReference type="Proteomes" id="UP000239494">
    <property type="component" value="Unassembled WGS sequence"/>
</dbReference>
<dbReference type="EMBL" id="PVTF01000003">
    <property type="protein sequence ID" value="PRY43628.1"/>
    <property type="molecule type" value="Genomic_DNA"/>
</dbReference>
<dbReference type="PANTHER" id="PTHR47470:SF1">
    <property type="entry name" value="FAD-DEPENDENT OXIDOREDUCTASE 2 FAD BINDING DOMAIN-CONTAINING PROTEIN"/>
    <property type="match status" value="1"/>
</dbReference>
<protein>
    <recommendedName>
        <fullName evidence="14">Cholesterol oxidase</fullName>
        <ecNumber evidence="13">1.1.3.6</ecNumber>
        <ecNumber evidence="11">5.3.3.1</ecNumber>
    </recommendedName>
    <alternativeName>
        <fullName evidence="15">Cholesterol isomerase</fullName>
    </alternativeName>
</protein>
<keyword evidence="10" id="KW-0413">Isomerase</keyword>
<dbReference type="OrthoDB" id="517968at2"/>
<comment type="cofactor">
    <cofactor evidence="1">
        <name>FAD</name>
        <dbReference type="ChEBI" id="CHEBI:57692"/>
    </cofactor>
</comment>
<evidence type="ECO:0000256" key="8">
    <source>
        <dbReference type="ARBA" id="ARBA00023166"/>
    </source>
</evidence>
<evidence type="ECO:0000256" key="14">
    <source>
        <dbReference type="ARBA" id="ARBA00049744"/>
    </source>
</evidence>
<evidence type="ECO:0000256" key="1">
    <source>
        <dbReference type="ARBA" id="ARBA00001974"/>
    </source>
</evidence>
<evidence type="ECO:0000259" key="17">
    <source>
        <dbReference type="Pfam" id="PF01266"/>
    </source>
</evidence>
<keyword evidence="8" id="KW-1207">Sterol metabolism</keyword>